<keyword evidence="2 4" id="KW-0808">Transferase</keyword>
<dbReference type="InterPro" id="IPR036563">
    <property type="entry name" value="MoaE_sf"/>
</dbReference>
<dbReference type="Proteomes" id="UP001152759">
    <property type="component" value="Chromosome 6"/>
</dbReference>
<comment type="catalytic activity">
    <reaction evidence="4">
        <text>2 [molybdopterin-synthase sulfur-carrier protein]-C-terminal-Gly-aminoethanethioate + cyclic pyranopterin phosphate + H2O = molybdopterin + 2 [molybdopterin-synthase sulfur-carrier protein]-C-terminal Gly-Gly + 2 H(+)</text>
        <dbReference type="Rhea" id="RHEA:26333"/>
        <dbReference type="Rhea" id="RHEA-COMP:12202"/>
        <dbReference type="Rhea" id="RHEA-COMP:19907"/>
        <dbReference type="ChEBI" id="CHEBI:15377"/>
        <dbReference type="ChEBI" id="CHEBI:15378"/>
        <dbReference type="ChEBI" id="CHEBI:58698"/>
        <dbReference type="ChEBI" id="CHEBI:59648"/>
        <dbReference type="ChEBI" id="CHEBI:90778"/>
        <dbReference type="ChEBI" id="CHEBI:232372"/>
        <dbReference type="EC" id="2.8.1.12"/>
    </reaction>
</comment>
<dbReference type="PANTHER" id="PTHR23404">
    <property type="entry name" value="MOLYBDOPTERIN SYNTHASE RELATED"/>
    <property type="match status" value="1"/>
</dbReference>
<dbReference type="CDD" id="cd00756">
    <property type="entry name" value="MoaE"/>
    <property type="match status" value="1"/>
</dbReference>
<comment type="function">
    <text evidence="4">Catalytic subunit of the molybdopterin synthase complex, a complex that catalyzes the conversion of precursor Z into molybdopterin. Acts by mediating the incorporation of 2 sulfur atoms from thiocarboxylated MOCS2A into precursor Z to generate a dithiolene group.</text>
</comment>
<comment type="miscellaneous">
    <text evidence="4">This protein is produced by a bicistronic gene which also produces the large subunit (MOCS2A).</text>
</comment>
<evidence type="ECO:0000256" key="3">
    <source>
        <dbReference type="ARBA" id="ARBA00023150"/>
    </source>
</evidence>
<feature type="binding site" evidence="4">
    <location>
        <position position="117"/>
    </location>
    <ligand>
        <name>substrate</name>
    </ligand>
</feature>
<comment type="subcellular location">
    <subcellularLocation>
        <location evidence="4">Cytoplasm</location>
    </subcellularLocation>
</comment>
<reference evidence="5" key="1">
    <citation type="submission" date="2021-12" db="EMBL/GenBank/DDBJ databases">
        <authorList>
            <person name="King R."/>
        </authorList>
    </citation>
    <scope>NUCLEOTIDE SEQUENCE</scope>
</reference>
<dbReference type="OrthoDB" id="5531344at2759"/>
<dbReference type="Gene3D" id="3.90.1170.40">
    <property type="entry name" value="Molybdopterin biosynthesis MoaE subunit"/>
    <property type="match status" value="1"/>
</dbReference>
<dbReference type="InterPro" id="IPR028888">
    <property type="entry name" value="MOCS2B_euk"/>
</dbReference>
<dbReference type="SUPFAM" id="SSF54690">
    <property type="entry name" value="Molybdopterin synthase subunit MoaE"/>
    <property type="match status" value="1"/>
</dbReference>
<dbReference type="EMBL" id="OU963867">
    <property type="protein sequence ID" value="CAH0391266.1"/>
    <property type="molecule type" value="Genomic_DNA"/>
</dbReference>
<evidence type="ECO:0000256" key="1">
    <source>
        <dbReference type="ARBA" id="ARBA00022490"/>
    </source>
</evidence>
<accession>A0A9P0F473</accession>
<protein>
    <recommendedName>
        <fullName evidence="4">Molybdopterin synthase catalytic subunit</fullName>
        <ecNumber evidence="4">2.8.1.12</ecNumber>
    </recommendedName>
    <alternativeName>
        <fullName evidence="4">Molybdenum cofactor synthesis protein 2 large subunit</fullName>
    </alternativeName>
    <alternativeName>
        <fullName evidence="4">Molybdenum cofactor synthesis protein 2B</fullName>
        <shortName evidence="4">MOCS2B</shortName>
    </alternativeName>
</protein>
<evidence type="ECO:0000313" key="6">
    <source>
        <dbReference type="Proteomes" id="UP001152759"/>
    </source>
</evidence>
<feature type="binding site" evidence="4">
    <location>
        <begin position="101"/>
        <end position="102"/>
    </location>
    <ligand>
        <name>substrate</name>
    </ligand>
</feature>
<dbReference type="EC" id="2.8.1.12" evidence="4"/>
<organism evidence="5 6">
    <name type="scientific">Bemisia tabaci</name>
    <name type="common">Sweetpotato whitefly</name>
    <name type="synonym">Aleurodes tabaci</name>
    <dbReference type="NCBI Taxonomy" id="7038"/>
    <lineage>
        <taxon>Eukaryota</taxon>
        <taxon>Metazoa</taxon>
        <taxon>Ecdysozoa</taxon>
        <taxon>Arthropoda</taxon>
        <taxon>Hexapoda</taxon>
        <taxon>Insecta</taxon>
        <taxon>Pterygota</taxon>
        <taxon>Neoptera</taxon>
        <taxon>Paraneoptera</taxon>
        <taxon>Hemiptera</taxon>
        <taxon>Sternorrhyncha</taxon>
        <taxon>Aleyrodoidea</taxon>
        <taxon>Aleyrodidae</taxon>
        <taxon>Aleyrodinae</taxon>
        <taxon>Bemisia</taxon>
    </lineage>
</organism>
<dbReference type="KEGG" id="btab:109038502"/>
<gene>
    <name evidence="4" type="primary">Mocs2</name>
    <name evidence="5" type="ORF">BEMITA_LOCUS9904</name>
</gene>
<dbReference type="AlphaFoldDB" id="A0A9P0F473"/>
<keyword evidence="1 4" id="KW-0963">Cytoplasm</keyword>
<sequence length="153" mass="17021">MDHVELTHSAIDVNQISKLIGSKNCGAQSIFIGTTREDGDDVKVEKLVYEAYESMAIKMMKTVCGELRAKWPLIENVAICHRLGSVPVGETSIVIAVSSPHRKDALEAVHFAIDRCKAVVPIWKKEVFSENGISRWMENKECEWSSSNAELTS</sequence>
<dbReference type="GO" id="GO:1990140">
    <property type="term" value="C:molybdopterin synthase complex"/>
    <property type="evidence" value="ECO:0007669"/>
    <property type="project" value="UniProtKB-UniRule"/>
</dbReference>
<evidence type="ECO:0000256" key="4">
    <source>
        <dbReference type="HAMAP-Rule" id="MF_03052"/>
    </source>
</evidence>
<evidence type="ECO:0000256" key="2">
    <source>
        <dbReference type="ARBA" id="ARBA00022679"/>
    </source>
</evidence>
<comment type="pathway">
    <text evidence="4">Cofactor biosynthesis; molybdopterin biosynthesis.</text>
</comment>
<dbReference type="Pfam" id="PF02391">
    <property type="entry name" value="MoaE"/>
    <property type="match status" value="1"/>
</dbReference>
<dbReference type="GO" id="GO:0030366">
    <property type="term" value="F:molybdopterin synthase activity"/>
    <property type="evidence" value="ECO:0007669"/>
    <property type="project" value="UniProtKB-UniRule"/>
</dbReference>
<dbReference type="InterPro" id="IPR003448">
    <property type="entry name" value="Mopterin_biosynth_MoaE"/>
</dbReference>
<proteinExistence type="inferred from homology"/>
<dbReference type="FunFam" id="3.90.1170.40:FF:000002">
    <property type="entry name" value="Molybdopterin synthase catalytic subunit"/>
    <property type="match status" value="1"/>
</dbReference>
<keyword evidence="3 4" id="KW-0501">Molybdenum cofactor biosynthesis</keyword>
<name>A0A9P0F473_BEMTA</name>
<evidence type="ECO:0000313" key="5">
    <source>
        <dbReference type="EMBL" id="CAH0391266.1"/>
    </source>
</evidence>
<comment type="similarity">
    <text evidence="4">Belongs to the MoaE family. MOCS2B subfamily.</text>
</comment>
<keyword evidence="6" id="KW-1185">Reference proteome</keyword>
<comment type="subunit">
    <text evidence="4">Heterotetramer; composed of 2 small (MOCS2A) and 2 large (MOCS2B) subunits.</text>
</comment>
<feature type="binding site" evidence="4">
    <location>
        <begin position="124"/>
        <end position="126"/>
    </location>
    <ligand>
        <name>substrate</name>
    </ligand>
</feature>
<dbReference type="GO" id="GO:0006777">
    <property type="term" value="P:Mo-molybdopterin cofactor biosynthetic process"/>
    <property type="evidence" value="ECO:0007669"/>
    <property type="project" value="UniProtKB-UniRule"/>
</dbReference>
<dbReference type="HAMAP" id="MF_03052">
    <property type="entry name" value="MOC2B"/>
    <property type="match status" value="1"/>
</dbReference>